<dbReference type="GO" id="GO:0031369">
    <property type="term" value="F:translation initiation factor binding"/>
    <property type="evidence" value="ECO:0007669"/>
    <property type="project" value="TreeGrafter"/>
</dbReference>
<reference evidence="14" key="1">
    <citation type="submission" date="2025-08" db="UniProtKB">
        <authorList>
            <consortium name="RefSeq"/>
        </authorList>
    </citation>
    <scope>IDENTIFICATION</scope>
    <source>
        <tissue evidence="14">Whole body</tissue>
    </source>
</reference>
<comment type="similarity">
    <text evidence="2">Belongs to the GLE1 family.</text>
</comment>
<evidence type="ECO:0000256" key="7">
    <source>
        <dbReference type="ARBA" id="ARBA00023132"/>
    </source>
</evidence>
<dbReference type="InterPro" id="IPR038506">
    <property type="entry name" value="GLE1-like_sf"/>
</dbReference>
<evidence type="ECO:0000256" key="10">
    <source>
        <dbReference type="ARBA" id="ARBA00026227"/>
    </source>
</evidence>
<dbReference type="Gene3D" id="1.25.40.510">
    <property type="entry name" value="GLE1-like"/>
    <property type="match status" value="1"/>
</dbReference>
<evidence type="ECO:0000256" key="4">
    <source>
        <dbReference type="ARBA" id="ARBA00022816"/>
    </source>
</evidence>
<dbReference type="AlphaFoldDB" id="A0A8B8FSA5"/>
<dbReference type="RefSeq" id="XP_025413358.1">
    <property type="nucleotide sequence ID" value="XM_025557573.1"/>
</dbReference>
<name>A0A8B8FSA5_9HEMI</name>
<dbReference type="GO" id="GO:0005737">
    <property type="term" value="C:cytoplasm"/>
    <property type="evidence" value="ECO:0007669"/>
    <property type="project" value="TreeGrafter"/>
</dbReference>
<comment type="subcellular location">
    <subcellularLocation>
        <location evidence="1">Nucleus</location>
        <location evidence="1">Nuclear pore complex</location>
    </subcellularLocation>
</comment>
<evidence type="ECO:0000256" key="9">
    <source>
        <dbReference type="ARBA" id="ARBA00024680"/>
    </source>
</evidence>
<keyword evidence="7" id="KW-0906">Nuclear pore complex</keyword>
<evidence type="ECO:0000256" key="5">
    <source>
        <dbReference type="ARBA" id="ARBA00022927"/>
    </source>
</evidence>
<dbReference type="GO" id="GO:0005543">
    <property type="term" value="F:phospholipid binding"/>
    <property type="evidence" value="ECO:0007669"/>
    <property type="project" value="TreeGrafter"/>
</dbReference>
<dbReference type="GeneID" id="112685635"/>
<comment type="function">
    <text evidence="9">Required for the export of mRNAs containing poly(A) tails from the nucleus into the cytoplasm. May be involved in the terminal step of the mRNA transport through the nuclear pore complex (NPC).</text>
</comment>
<dbReference type="GO" id="GO:0015031">
    <property type="term" value="P:protein transport"/>
    <property type="evidence" value="ECO:0007669"/>
    <property type="project" value="UniProtKB-KW"/>
</dbReference>
<dbReference type="PANTHER" id="PTHR12960">
    <property type="entry name" value="GLE-1-RELATED"/>
    <property type="match status" value="1"/>
</dbReference>
<dbReference type="PANTHER" id="PTHR12960:SF0">
    <property type="entry name" value="MRNA EXPORT FACTOR GLE1"/>
    <property type="match status" value="1"/>
</dbReference>
<evidence type="ECO:0000256" key="12">
    <source>
        <dbReference type="ARBA" id="ARBA00030897"/>
    </source>
</evidence>
<dbReference type="GO" id="GO:0016973">
    <property type="term" value="P:poly(A)+ mRNA export from nucleus"/>
    <property type="evidence" value="ECO:0007669"/>
    <property type="project" value="InterPro"/>
</dbReference>
<keyword evidence="3" id="KW-0813">Transport</keyword>
<accession>A0A8B8FSA5</accession>
<evidence type="ECO:0000256" key="2">
    <source>
        <dbReference type="ARBA" id="ARBA00011056"/>
    </source>
</evidence>
<organism evidence="13 14">
    <name type="scientific">Sipha flava</name>
    <name type="common">yellow sugarcane aphid</name>
    <dbReference type="NCBI Taxonomy" id="143950"/>
    <lineage>
        <taxon>Eukaryota</taxon>
        <taxon>Metazoa</taxon>
        <taxon>Ecdysozoa</taxon>
        <taxon>Arthropoda</taxon>
        <taxon>Hexapoda</taxon>
        <taxon>Insecta</taxon>
        <taxon>Pterygota</taxon>
        <taxon>Neoptera</taxon>
        <taxon>Paraneoptera</taxon>
        <taxon>Hemiptera</taxon>
        <taxon>Sternorrhyncha</taxon>
        <taxon>Aphidomorpha</taxon>
        <taxon>Aphidoidea</taxon>
        <taxon>Aphididae</taxon>
        <taxon>Sipha</taxon>
    </lineage>
</organism>
<keyword evidence="5" id="KW-0653">Protein transport</keyword>
<keyword evidence="8" id="KW-0539">Nucleus</keyword>
<dbReference type="OrthoDB" id="420884at2759"/>
<keyword evidence="6" id="KW-0811">Translocation</keyword>
<keyword evidence="4" id="KW-0509">mRNA transport</keyword>
<evidence type="ECO:0000256" key="1">
    <source>
        <dbReference type="ARBA" id="ARBA00004567"/>
    </source>
</evidence>
<evidence type="ECO:0000313" key="13">
    <source>
        <dbReference type="Proteomes" id="UP000694846"/>
    </source>
</evidence>
<dbReference type="GO" id="GO:0044614">
    <property type="term" value="C:nuclear pore cytoplasmic filaments"/>
    <property type="evidence" value="ECO:0007669"/>
    <property type="project" value="TreeGrafter"/>
</dbReference>
<dbReference type="Pfam" id="PF07817">
    <property type="entry name" value="GLE1"/>
    <property type="match status" value="1"/>
</dbReference>
<evidence type="ECO:0000313" key="14">
    <source>
        <dbReference type="RefSeq" id="XP_025413358.1"/>
    </source>
</evidence>
<proteinExistence type="inferred from homology"/>
<evidence type="ECO:0000256" key="8">
    <source>
        <dbReference type="ARBA" id="ARBA00023242"/>
    </source>
</evidence>
<evidence type="ECO:0000256" key="11">
    <source>
        <dbReference type="ARBA" id="ARBA00029983"/>
    </source>
</evidence>
<dbReference type="InterPro" id="IPR012476">
    <property type="entry name" value="GLE1"/>
</dbReference>
<evidence type="ECO:0000256" key="3">
    <source>
        <dbReference type="ARBA" id="ARBA00022448"/>
    </source>
</evidence>
<dbReference type="GO" id="GO:0000822">
    <property type="term" value="F:inositol hexakisphosphate binding"/>
    <property type="evidence" value="ECO:0007669"/>
    <property type="project" value="TreeGrafter"/>
</dbReference>
<evidence type="ECO:0000256" key="6">
    <source>
        <dbReference type="ARBA" id="ARBA00023010"/>
    </source>
</evidence>
<keyword evidence="13" id="KW-1185">Reference proteome</keyword>
<dbReference type="Proteomes" id="UP000694846">
    <property type="component" value="Unplaced"/>
</dbReference>
<gene>
    <name evidence="14" type="primary">LOC112685635</name>
</gene>
<protein>
    <recommendedName>
        <fullName evidence="10">mRNA export factor GLE1</fullName>
    </recommendedName>
    <alternativeName>
        <fullName evidence="12">GLE1 RNA export mediator</fullName>
    </alternativeName>
    <alternativeName>
        <fullName evidence="11">Nucleoporin GLE1</fullName>
    </alternativeName>
</protein>
<sequence>MEYDTRSTIIHQENYPVENHVNNNNFTIFDKNLMRINKKLRSVNEYYTPKFNHVIENHSNVKENKDLTEPHKEENDQSINMFNEFHKIAMNEFESRRKMQVQSKLNKKFTNWECKRREYASIAKGIDEKFKYSPYKTLVIDRNYSKKLQDNDNDQFQSRLLEEQSKLIDQKTKSIKFALVLNNASNLLNKIKILFSNNHISPQLQLLNKQYMVYESDVQKLKNQSGNSFECDLLALNQLFQNIEVLYNELVKNIENISLKSDSPENEKNNLSSKNFEFKINENNDEYIDNLESNPFKSEETKSEIQNFTFKVDDNSEIKSDEFFTFKFKTNEKEDDTIISNFSFKIEDLRHKEIKNNTKSYNFETDYKQFIENHLELQQYLKQIEKSYSSFLHDDNLKSLRQELIKSINTPVNSISSVSSWHMKDKFDKLDALLNCKTVKTGNSTVSANSHPDALIFCKDTLAKKIINIGEQVASVKTETAFEVASIVTELWKIHPDFGILLYSRFKQKCPCLIPYNAAKTNEETDEEYYKSLCYNYTNGVVEKQDKYVKRMTGIIRLFAAIIVTETKSGKVLGIGQAWMLIAATVNLVPQLDVTAVFLHEMLVITGYNLKKAYGRQFMKMLQYINSNYLKKIDEVTPVGCGGPVQRLKTFISKVIEVGYIEKPKGIIPYKFW</sequence>